<reference evidence="5" key="1">
    <citation type="submission" date="2021-07" db="EMBL/GenBank/DDBJ databases">
        <authorList>
            <person name="Catto M.A."/>
            <person name="Jacobson A."/>
            <person name="Kennedy G."/>
            <person name="Labadie P."/>
            <person name="Hunt B.G."/>
            <person name="Srinivasan R."/>
        </authorList>
    </citation>
    <scope>NUCLEOTIDE SEQUENCE</scope>
    <source>
        <strain evidence="5">PL_HMW_Pooled</strain>
        <tissue evidence="5">Head</tissue>
    </source>
</reference>
<feature type="compositionally biased region" description="Basic residues" evidence="1">
    <location>
        <begin position="15"/>
        <end position="41"/>
    </location>
</feature>
<organism evidence="5 6">
    <name type="scientific">Frankliniella fusca</name>
    <dbReference type="NCBI Taxonomy" id="407009"/>
    <lineage>
        <taxon>Eukaryota</taxon>
        <taxon>Metazoa</taxon>
        <taxon>Ecdysozoa</taxon>
        <taxon>Arthropoda</taxon>
        <taxon>Hexapoda</taxon>
        <taxon>Insecta</taxon>
        <taxon>Pterygota</taxon>
        <taxon>Neoptera</taxon>
        <taxon>Paraneoptera</taxon>
        <taxon>Thysanoptera</taxon>
        <taxon>Terebrantia</taxon>
        <taxon>Thripoidea</taxon>
        <taxon>Thripidae</taxon>
        <taxon>Frankliniella</taxon>
    </lineage>
</organism>
<name>A0AAE1HYB2_9NEOP</name>
<evidence type="ECO:0000256" key="1">
    <source>
        <dbReference type="SAM" id="MobiDB-lite"/>
    </source>
</evidence>
<keyword evidence="6" id="KW-1185">Reference proteome</keyword>
<feature type="compositionally biased region" description="Polar residues" evidence="1">
    <location>
        <begin position="103"/>
        <end position="121"/>
    </location>
</feature>
<comment type="caution">
    <text evidence="5">The sequence shown here is derived from an EMBL/GenBank/DDBJ whole genome shotgun (WGS) entry which is preliminary data.</text>
</comment>
<gene>
    <name evidence="5" type="ORF">KUF71_003448</name>
</gene>
<evidence type="ECO:0000259" key="4">
    <source>
        <dbReference type="Pfam" id="PF21789"/>
    </source>
</evidence>
<protein>
    <submittedName>
        <fullName evidence="5">Transposable element P transposase</fullName>
    </submittedName>
</protein>
<dbReference type="Proteomes" id="UP001219518">
    <property type="component" value="Unassembled WGS sequence"/>
</dbReference>
<dbReference type="InterPro" id="IPR048365">
    <property type="entry name" value="TNP-like_RNaseH_N"/>
</dbReference>
<feature type="compositionally biased region" description="Low complexity" evidence="1">
    <location>
        <begin position="83"/>
        <end position="102"/>
    </location>
</feature>
<sequence length="954" mass="107700">MMSPPDSTAKEPPKTKRKAGRKKISNRSKVKRPKERGKYTKTLKASGGDIAECVLSDEEVLDEYLEENPVNETSSDDQKSVLSSGTSASDSMSVDSISSMSSLCGSENISLSSPTPDSRPSSAPLFRTPRPPSPTGSVHSASSITSPEPLSPPPQEQCVVENTMDPETPTPSLELCDKGLQLFKSQLPKPWIVIVDQCGFHLLLPTCKSPISIQREIFLSFSGNVSIYMHNVLVPSFQEVFEISKESLVVFNSSSAEKFCQYGVSLVRKFLMYVTCVGANDMETKNVWYMLPGTYIDKNPYHEDRYEETCRSEKCLRIVVLGPKIFRCKECGIVMKKLKSRKDFMMSPDVDPKTKNQYLTRDQALHKMSELHETIRKKDKQLTYYKMKGILAAEGVNIDEQLSEQFAEILLSSPCLTENQRMFLLEQWSSSNKSDSRAHRWHPAMIRLALHLYTTSPACYNALRDSGVLKLPCSRTLFDYSHAIKAKEGINDGIVQLAHDIVEKHPESYKKYHVLLCDGMHISQNLAFRKQDGVMVGYANLDNVTEEMARLDKFLEGHDPVLAEPQLATEMLAYLVKGMGSSDVKFVVAAYPCKTLTKETMYRWTWDVIQELEIAGVKILAFVCDGLGVNRSFFQMHTPITTGTHFNVVFDTINVCSPERRPLYFISDVCHLLKTLRNGFYNSGEGEKKPRLLTINGQTIQWKTIVRLYFTYKACTFRKSYKLNAQNVFPNSYSKMKVSYAGQVLSNTVAVDLKAQNWEGTQETVRFISFCNRFFDILNGAHSSQGGRYRHEDLAPYSSQNIEDKRFDWLRNEFLKYLVDWKKQVDAMAKPPKIKEKMMLPQTTLNGIELSIRAIEGATKFYLKSVAEGGAGGPFLMARIFSQDPLEQHFSLQRQGGGGSRAPNPLQFTQKQVSNAISRNLGVRKRGANSAEQRVGHIICDEPLKKRKKVVNKK</sequence>
<dbReference type="InterPro" id="IPR048367">
    <property type="entry name" value="TNP-like_RNaseH_C"/>
</dbReference>
<evidence type="ECO:0000259" key="3">
    <source>
        <dbReference type="Pfam" id="PF21788"/>
    </source>
</evidence>
<evidence type="ECO:0000313" key="6">
    <source>
        <dbReference type="Proteomes" id="UP001219518"/>
    </source>
</evidence>
<dbReference type="Pfam" id="PF21787">
    <property type="entry name" value="TNP-like_RNaseH_N"/>
    <property type="match status" value="1"/>
</dbReference>
<feature type="domain" description="Transposable element P transposase-like RNase H C-terminal" evidence="4">
    <location>
        <begin position="881"/>
        <end position="909"/>
    </location>
</feature>
<dbReference type="Pfam" id="PF21789">
    <property type="entry name" value="TNP-like_RNaseH_C"/>
    <property type="match status" value="1"/>
</dbReference>
<reference evidence="5" key="2">
    <citation type="journal article" date="2023" name="BMC Genomics">
        <title>Pest status, molecular evolution, and epigenetic factors derived from the genome assembly of Frankliniella fusca, a thysanopteran phytovirus vector.</title>
        <authorList>
            <person name="Catto M.A."/>
            <person name="Labadie P.E."/>
            <person name="Jacobson A.L."/>
            <person name="Kennedy G.G."/>
            <person name="Srinivasan R."/>
            <person name="Hunt B.G."/>
        </authorList>
    </citation>
    <scope>NUCLEOTIDE SEQUENCE</scope>
    <source>
        <strain evidence="5">PL_HMW_Pooled</strain>
    </source>
</reference>
<dbReference type="InterPro" id="IPR048366">
    <property type="entry name" value="TNP-like_GBD"/>
</dbReference>
<feature type="region of interest" description="Disordered" evidence="1">
    <location>
        <begin position="1"/>
        <end position="49"/>
    </location>
</feature>
<evidence type="ECO:0000313" key="5">
    <source>
        <dbReference type="EMBL" id="KAK3929441.1"/>
    </source>
</evidence>
<dbReference type="EMBL" id="JAHWGI010001401">
    <property type="protein sequence ID" value="KAK3929441.1"/>
    <property type="molecule type" value="Genomic_DNA"/>
</dbReference>
<feature type="domain" description="Transposable element P transposase-like RNase H" evidence="2">
    <location>
        <begin position="487"/>
        <end position="635"/>
    </location>
</feature>
<feature type="domain" description="Transposable element P transposase-like GTP-binding insertion" evidence="3">
    <location>
        <begin position="670"/>
        <end position="783"/>
    </location>
</feature>
<dbReference type="AlphaFoldDB" id="A0AAE1HYB2"/>
<evidence type="ECO:0000259" key="2">
    <source>
        <dbReference type="Pfam" id="PF21787"/>
    </source>
</evidence>
<dbReference type="Pfam" id="PF21788">
    <property type="entry name" value="TNP-like_GBD"/>
    <property type="match status" value="1"/>
</dbReference>
<proteinExistence type="predicted"/>
<accession>A0AAE1HYB2</accession>
<feature type="region of interest" description="Disordered" evidence="1">
    <location>
        <begin position="62"/>
        <end position="171"/>
    </location>
</feature>